<keyword evidence="9" id="KW-0472">Membrane</keyword>
<comment type="similarity">
    <text evidence="2">Belongs to the multicopper oxidase family.</text>
</comment>
<dbReference type="Pfam" id="PF00394">
    <property type="entry name" value="Cu-oxidase"/>
    <property type="match status" value="1"/>
</dbReference>
<feature type="domain" description="Plastocyanin-like" evidence="13">
    <location>
        <begin position="305"/>
        <end position="408"/>
    </location>
</feature>
<dbReference type="Pfam" id="PF07731">
    <property type="entry name" value="Cu-oxidase_2"/>
    <property type="match status" value="1"/>
</dbReference>
<dbReference type="Gene3D" id="2.60.40.420">
    <property type="entry name" value="Cupredoxins - blue copper proteins"/>
    <property type="match status" value="3"/>
</dbReference>
<dbReference type="Proteomes" id="UP001327957">
    <property type="component" value="Unassembled WGS sequence"/>
</dbReference>
<evidence type="ECO:0000256" key="10">
    <source>
        <dbReference type="ARBA" id="ARBA00023180"/>
    </source>
</evidence>
<sequence length="868" mass="97192">MIWVYASLLLSNLANQRLPGSLTEDAFNKPWRPISSGRISPNEARHAMLYLVPSVMLLGAVSDAFRETTSFIAFLWMYNDLEGANMSIWWRNLLNGLGLMTLSAGATAVTNGRVDYSLASGTAFHWLVITGLVVCTTIHAQDLPDIVGDRATGRETIPIIYGETVARLQRVLRLQKAMLSLRHIWVIVTDVAHTLFGSSFFGDAAQYHFGGRFGLLHIDAFAKHGRPIFTPPGSNIDRFVCNYTLMTGFKPCGTPEDRSCWLRNSDTGEEYNINTNYETKTPTGITRVYHLNVTDGYINANGLDFYEAKLFNDLWPGPLIEACWGDEVEIHVHNQLSHNGTSIHWHGIRQKDTMHMDGVNGITQCPVAPQTEFVYKWKATQYGSSWYHSHYSVQYADGLQAPITIHGPTSFPYDEAIEPITVTDWANNSAFENIYRQPDKEDILLGGLGNIVRFTGGKTENTTEIPRGYEIWFDDLEPNPVTRAKRYMLRLINTAFDTTFIFSIDNHNFTVVEADFVPVQPFNATSILIAIGQRYHVIVEATPVVNSSDPSANPLPVDGNYWIRTWVADNCGQVSKYIGDWENYMKTGILRYDNTSTADPSTEAWHVSLECSDTAFNDLLEPVVPWKVGDPSNGEIGEQFNIDDLKGAGPYATSFFSFERPDSKEVTPFQTAYGNPTFLNLDNVGDEWPSGWVVVPENYTEEDWVYLVLNSNNQNHPTFGPHPIHLHGHDFAIVQQENDMVWDPSDPNMFKPNKKNPPRRDVVLLPRNGFAVIAFKTDNPGVWLMHCHIANHASAGLSLQIMERQAKANEIWPPGNSSALAAAHTLCASWNSWAYDCKNYWPGNVGNVTNPKYPSCADAVNLQTDSGV</sequence>
<proteinExistence type="inferred from homology"/>
<keyword evidence="7" id="KW-0560">Oxidoreductase</keyword>
<dbReference type="GO" id="GO:0016020">
    <property type="term" value="C:membrane"/>
    <property type="evidence" value="ECO:0007669"/>
    <property type="project" value="UniProtKB-SubCell"/>
</dbReference>
<dbReference type="SUPFAM" id="SSF49503">
    <property type="entry name" value="Cupredoxins"/>
    <property type="match status" value="3"/>
</dbReference>
<evidence type="ECO:0000259" key="12">
    <source>
        <dbReference type="Pfam" id="PF07731"/>
    </source>
</evidence>
<dbReference type="CDD" id="cd13854">
    <property type="entry name" value="CuRO_1_MaLCC_like"/>
    <property type="match status" value="1"/>
</dbReference>
<keyword evidence="6" id="KW-1133">Transmembrane helix</keyword>
<evidence type="ECO:0000256" key="1">
    <source>
        <dbReference type="ARBA" id="ARBA00004141"/>
    </source>
</evidence>
<comment type="subcellular location">
    <subcellularLocation>
        <location evidence="1">Membrane</location>
        <topology evidence="1">Multi-pass membrane protein</topology>
    </subcellularLocation>
</comment>
<evidence type="ECO:0000256" key="6">
    <source>
        <dbReference type="ARBA" id="ARBA00022989"/>
    </source>
</evidence>
<keyword evidence="4" id="KW-0479">Metal-binding</keyword>
<dbReference type="Pfam" id="PF07732">
    <property type="entry name" value="Cu-oxidase_3"/>
    <property type="match status" value="1"/>
</dbReference>
<dbReference type="InterPro" id="IPR033138">
    <property type="entry name" value="Cu_oxidase_CS"/>
</dbReference>
<organism evidence="14 15">
    <name type="scientific">Colletotrichum tabaci</name>
    <dbReference type="NCBI Taxonomy" id="1209068"/>
    <lineage>
        <taxon>Eukaryota</taxon>
        <taxon>Fungi</taxon>
        <taxon>Dikarya</taxon>
        <taxon>Ascomycota</taxon>
        <taxon>Pezizomycotina</taxon>
        <taxon>Sordariomycetes</taxon>
        <taxon>Hypocreomycetidae</taxon>
        <taxon>Glomerellales</taxon>
        <taxon>Glomerellaceae</taxon>
        <taxon>Colletotrichum</taxon>
        <taxon>Colletotrichum destructivum species complex</taxon>
    </lineage>
</organism>
<protein>
    <submittedName>
        <fullName evidence="14">Lcc2</fullName>
    </submittedName>
</protein>
<dbReference type="InterPro" id="IPR008972">
    <property type="entry name" value="Cupredoxin"/>
</dbReference>
<dbReference type="GO" id="GO:0016765">
    <property type="term" value="F:transferase activity, transferring alkyl or aryl (other than methyl) groups"/>
    <property type="evidence" value="ECO:0007669"/>
    <property type="project" value="InterPro"/>
</dbReference>
<dbReference type="PANTHER" id="PTHR11709:SF71">
    <property type="entry name" value="OXIDOREDUCTASE TPCJ"/>
    <property type="match status" value="1"/>
</dbReference>
<keyword evidence="8" id="KW-0186">Copper</keyword>
<dbReference type="CDD" id="cd13880">
    <property type="entry name" value="CuRO_2_MaLCC_like"/>
    <property type="match status" value="1"/>
</dbReference>
<comment type="caution">
    <text evidence="14">The sequence shown here is derived from an EMBL/GenBank/DDBJ whole genome shotgun (WGS) entry which is preliminary data.</text>
</comment>
<dbReference type="Pfam" id="PF01040">
    <property type="entry name" value="UbiA"/>
    <property type="match status" value="1"/>
</dbReference>
<evidence type="ECO:0000259" key="13">
    <source>
        <dbReference type="Pfam" id="PF07732"/>
    </source>
</evidence>
<keyword evidence="5" id="KW-0732">Signal</keyword>
<dbReference type="CDD" id="cd13965">
    <property type="entry name" value="PT_UbiA_3"/>
    <property type="match status" value="1"/>
</dbReference>
<keyword evidence="10" id="KW-0325">Glycoprotein</keyword>
<dbReference type="InterPro" id="IPR045087">
    <property type="entry name" value="Cu-oxidase_fam"/>
</dbReference>
<evidence type="ECO:0000256" key="7">
    <source>
        <dbReference type="ARBA" id="ARBA00023002"/>
    </source>
</evidence>
<feature type="domain" description="Plastocyanin-like" evidence="11">
    <location>
        <begin position="419"/>
        <end position="594"/>
    </location>
</feature>
<dbReference type="InterPro" id="IPR002355">
    <property type="entry name" value="Cu_oxidase_Cu_BS"/>
</dbReference>
<dbReference type="PROSITE" id="PS00080">
    <property type="entry name" value="MULTICOPPER_OXIDASE2"/>
    <property type="match status" value="1"/>
</dbReference>
<evidence type="ECO:0000313" key="14">
    <source>
        <dbReference type="EMBL" id="KAK6218645.1"/>
    </source>
</evidence>
<keyword evidence="15" id="KW-1185">Reference proteome</keyword>
<evidence type="ECO:0000259" key="11">
    <source>
        <dbReference type="Pfam" id="PF00394"/>
    </source>
</evidence>
<accession>A0AAV9TE21</accession>
<dbReference type="AlphaFoldDB" id="A0AAV9TE21"/>
<name>A0AAV9TE21_9PEZI</name>
<dbReference type="InterPro" id="IPR011706">
    <property type="entry name" value="Cu-oxidase_C"/>
</dbReference>
<dbReference type="InterPro" id="IPR011707">
    <property type="entry name" value="Cu-oxidase-like_N"/>
</dbReference>
<dbReference type="InterPro" id="IPR001117">
    <property type="entry name" value="Cu-oxidase_2nd"/>
</dbReference>
<dbReference type="GO" id="GO:0016491">
    <property type="term" value="F:oxidoreductase activity"/>
    <property type="evidence" value="ECO:0007669"/>
    <property type="project" value="UniProtKB-KW"/>
</dbReference>
<dbReference type="EMBL" id="JASAOK010000033">
    <property type="protein sequence ID" value="KAK6218645.1"/>
    <property type="molecule type" value="Genomic_DNA"/>
</dbReference>
<dbReference type="InterPro" id="IPR000537">
    <property type="entry name" value="UbiA_prenyltransferase"/>
</dbReference>
<dbReference type="GO" id="GO:0005507">
    <property type="term" value="F:copper ion binding"/>
    <property type="evidence" value="ECO:0007669"/>
    <property type="project" value="InterPro"/>
</dbReference>
<keyword evidence="3" id="KW-0812">Transmembrane</keyword>
<feature type="domain" description="Plastocyanin-like" evidence="12">
    <location>
        <begin position="685"/>
        <end position="805"/>
    </location>
</feature>
<gene>
    <name evidence="14" type="ORF">QIS74_06525</name>
</gene>
<dbReference type="FunFam" id="2.60.40.420:FF:000021">
    <property type="entry name" value="Extracellular dihydrogeodin oxidase/laccase"/>
    <property type="match status" value="1"/>
</dbReference>
<dbReference type="CDD" id="cd13901">
    <property type="entry name" value="CuRO_3_MaLCC_like"/>
    <property type="match status" value="1"/>
</dbReference>
<evidence type="ECO:0000256" key="9">
    <source>
        <dbReference type="ARBA" id="ARBA00023136"/>
    </source>
</evidence>
<evidence type="ECO:0000256" key="2">
    <source>
        <dbReference type="ARBA" id="ARBA00010609"/>
    </source>
</evidence>
<dbReference type="PANTHER" id="PTHR11709">
    <property type="entry name" value="MULTI-COPPER OXIDASE"/>
    <property type="match status" value="1"/>
</dbReference>
<evidence type="ECO:0000256" key="5">
    <source>
        <dbReference type="ARBA" id="ARBA00022729"/>
    </source>
</evidence>
<reference evidence="14 15" key="1">
    <citation type="submission" date="2023-04" db="EMBL/GenBank/DDBJ databases">
        <title>Colletotrichum tabacum stain YC1 causing leaf anthracnose on Nicotiana tabacum(L.) cv.</title>
        <authorList>
            <person name="Ji Z."/>
            <person name="Wang M."/>
            <person name="Zhang J."/>
            <person name="Wang N."/>
            <person name="Zhou Z."/>
        </authorList>
    </citation>
    <scope>NUCLEOTIDE SEQUENCE [LARGE SCALE GENOMIC DNA]</scope>
    <source>
        <strain evidence="14 15">YC1</strain>
    </source>
</reference>
<dbReference type="PROSITE" id="PS00079">
    <property type="entry name" value="MULTICOPPER_OXIDASE1"/>
    <property type="match status" value="1"/>
</dbReference>
<evidence type="ECO:0000256" key="3">
    <source>
        <dbReference type="ARBA" id="ARBA00022692"/>
    </source>
</evidence>
<evidence type="ECO:0000256" key="4">
    <source>
        <dbReference type="ARBA" id="ARBA00022723"/>
    </source>
</evidence>
<evidence type="ECO:0000313" key="15">
    <source>
        <dbReference type="Proteomes" id="UP001327957"/>
    </source>
</evidence>
<evidence type="ECO:0000256" key="8">
    <source>
        <dbReference type="ARBA" id="ARBA00023008"/>
    </source>
</evidence>